<dbReference type="Proteomes" id="UP000314294">
    <property type="component" value="Unassembled WGS sequence"/>
</dbReference>
<keyword evidence="3" id="KW-1185">Reference proteome</keyword>
<evidence type="ECO:0000256" key="1">
    <source>
        <dbReference type="SAM" id="MobiDB-lite"/>
    </source>
</evidence>
<protein>
    <submittedName>
        <fullName evidence="2">Uncharacterized protein</fullName>
    </submittedName>
</protein>
<comment type="caution">
    <text evidence="2">The sequence shown here is derived from an EMBL/GenBank/DDBJ whole genome shotgun (WGS) entry which is preliminary data.</text>
</comment>
<evidence type="ECO:0000313" key="3">
    <source>
        <dbReference type="Proteomes" id="UP000314294"/>
    </source>
</evidence>
<organism evidence="2 3">
    <name type="scientific">Liparis tanakae</name>
    <name type="common">Tanaka's snailfish</name>
    <dbReference type="NCBI Taxonomy" id="230148"/>
    <lineage>
        <taxon>Eukaryota</taxon>
        <taxon>Metazoa</taxon>
        <taxon>Chordata</taxon>
        <taxon>Craniata</taxon>
        <taxon>Vertebrata</taxon>
        <taxon>Euteleostomi</taxon>
        <taxon>Actinopterygii</taxon>
        <taxon>Neopterygii</taxon>
        <taxon>Teleostei</taxon>
        <taxon>Neoteleostei</taxon>
        <taxon>Acanthomorphata</taxon>
        <taxon>Eupercaria</taxon>
        <taxon>Perciformes</taxon>
        <taxon>Cottioidei</taxon>
        <taxon>Cottales</taxon>
        <taxon>Liparidae</taxon>
        <taxon>Liparis</taxon>
    </lineage>
</organism>
<name>A0A4Z2IBM5_9TELE</name>
<dbReference type="EMBL" id="SRLO01000103">
    <property type="protein sequence ID" value="TNN75439.1"/>
    <property type="molecule type" value="Genomic_DNA"/>
</dbReference>
<dbReference type="AlphaFoldDB" id="A0A4Z2IBM5"/>
<reference evidence="2 3" key="1">
    <citation type="submission" date="2019-03" db="EMBL/GenBank/DDBJ databases">
        <title>First draft genome of Liparis tanakae, snailfish: a comprehensive survey of snailfish specific genes.</title>
        <authorList>
            <person name="Kim W."/>
            <person name="Song I."/>
            <person name="Jeong J.-H."/>
            <person name="Kim D."/>
            <person name="Kim S."/>
            <person name="Ryu S."/>
            <person name="Song J.Y."/>
            <person name="Lee S.K."/>
        </authorList>
    </citation>
    <scope>NUCLEOTIDE SEQUENCE [LARGE SCALE GENOMIC DNA]</scope>
    <source>
        <tissue evidence="2">Muscle</tissue>
    </source>
</reference>
<evidence type="ECO:0000313" key="2">
    <source>
        <dbReference type="EMBL" id="TNN75439.1"/>
    </source>
</evidence>
<sequence>MRQAQGAPREHASPVSVHADSMLRLPSTGRIFIRRVLRPRETDAEKGGAAYFCELMPSMVRIIRSLSSSSNLLL</sequence>
<accession>A0A4Z2IBM5</accession>
<feature type="region of interest" description="Disordered" evidence="1">
    <location>
        <begin position="1"/>
        <end position="21"/>
    </location>
</feature>
<proteinExistence type="predicted"/>
<gene>
    <name evidence="2" type="ORF">EYF80_014251</name>
</gene>